<dbReference type="EMBL" id="KN829592">
    <property type="protein sequence ID" value="KIK73596.1"/>
    <property type="molecule type" value="Genomic_DNA"/>
</dbReference>
<feature type="non-terminal residue" evidence="1">
    <location>
        <position position="1"/>
    </location>
</feature>
<protein>
    <submittedName>
        <fullName evidence="1">Uncharacterized protein</fullName>
    </submittedName>
</protein>
<keyword evidence="2" id="KW-1185">Reference proteome</keyword>
<sequence length="67" mass="7470">QNEGGRAAHQCLPTRAKEGDSRLLLKVCSLLTLILLSLKQCRPIYFCRHRFCRIDADTSVSPPEGSV</sequence>
<name>A0A0D0CRY2_9AGAM</name>
<dbReference type="AlphaFoldDB" id="A0A0D0CRY2"/>
<proteinExistence type="predicted"/>
<dbReference type="HOGENOM" id="CLU_2819567_0_0_1"/>
<organism evidence="1 2">
    <name type="scientific">Paxillus rubicundulus Ve08.2h10</name>
    <dbReference type="NCBI Taxonomy" id="930991"/>
    <lineage>
        <taxon>Eukaryota</taxon>
        <taxon>Fungi</taxon>
        <taxon>Dikarya</taxon>
        <taxon>Basidiomycota</taxon>
        <taxon>Agaricomycotina</taxon>
        <taxon>Agaricomycetes</taxon>
        <taxon>Agaricomycetidae</taxon>
        <taxon>Boletales</taxon>
        <taxon>Paxilineae</taxon>
        <taxon>Paxillaceae</taxon>
        <taxon>Paxillus</taxon>
    </lineage>
</organism>
<reference evidence="2" key="2">
    <citation type="submission" date="2015-01" db="EMBL/GenBank/DDBJ databases">
        <title>Evolutionary Origins and Diversification of the Mycorrhizal Mutualists.</title>
        <authorList>
            <consortium name="DOE Joint Genome Institute"/>
            <consortium name="Mycorrhizal Genomics Consortium"/>
            <person name="Kohler A."/>
            <person name="Kuo A."/>
            <person name="Nagy L.G."/>
            <person name="Floudas D."/>
            <person name="Copeland A."/>
            <person name="Barry K.W."/>
            <person name="Cichocki N."/>
            <person name="Veneault-Fourrey C."/>
            <person name="LaButti K."/>
            <person name="Lindquist E.A."/>
            <person name="Lipzen A."/>
            <person name="Lundell T."/>
            <person name="Morin E."/>
            <person name="Murat C."/>
            <person name="Riley R."/>
            <person name="Ohm R."/>
            <person name="Sun H."/>
            <person name="Tunlid A."/>
            <person name="Henrissat B."/>
            <person name="Grigoriev I.V."/>
            <person name="Hibbett D.S."/>
            <person name="Martin F."/>
        </authorList>
    </citation>
    <scope>NUCLEOTIDE SEQUENCE [LARGE SCALE GENOMIC DNA]</scope>
    <source>
        <strain evidence="2">Ve08.2h10</strain>
    </source>
</reference>
<evidence type="ECO:0000313" key="2">
    <source>
        <dbReference type="Proteomes" id="UP000054538"/>
    </source>
</evidence>
<accession>A0A0D0CRY2</accession>
<dbReference type="InParanoid" id="A0A0D0CRY2"/>
<evidence type="ECO:0000313" key="1">
    <source>
        <dbReference type="EMBL" id="KIK73596.1"/>
    </source>
</evidence>
<dbReference type="Proteomes" id="UP000054538">
    <property type="component" value="Unassembled WGS sequence"/>
</dbReference>
<reference evidence="1 2" key="1">
    <citation type="submission" date="2014-04" db="EMBL/GenBank/DDBJ databases">
        <authorList>
            <consortium name="DOE Joint Genome Institute"/>
            <person name="Kuo A."/>
            <person name="Kohler A."/>
            <person name="Jargeat P."/>
            <person name="Nagy L.G."/>
            <person name="Floudas D."/>
            <person name="Copeland A."/>
            <person name="Barry K.W."/>
            <person name="Cichocki N."/>
            <person name="Veneault-Fourrey C."/>
            <person name="LaButti K."/>
            <person name="Lindquist E.A."/>
            <person name="Lipzen A."/>
            <person name="Lundell T."/>
            <person name="Morin E."/>
            <person name="Murat C."/>
            <person name="Sun H."/>
            <person name="Tunlid A."/>
            <person name="Henrissat B."/>
            <person name="Grigoriev I.V."/>
            <person name="Hibbett D.S."/>
            <person name="Martin F."/>
            <person name="Nordberg H.P."/>
            <person name="Cantor M.N."/>
            <person name="Hua S.X."/>
        </authorList>
    </citation>
    <scope>NUCLEOTIDE SEQUENCE [LARGE SCALE GENOMIC DNA]</scope>
    <source>
        <strain evidence="1 2">Ve08.2h10</strain>
    </source>
</reference>
<gene>
    <name evidence="1" type="ORF">PAXRUDRAFT_836234</name>
</gene>